<dbReference type="EMBL" id="MFEK01000016">
    <property type="protein sequence ID" value="OGE77908.1"/>
    <property type="molecule type" value="Genomic_DNA"/>
</dbReference>
<evidence type="ECO:0000259" key="1">
    <source>
        <dbReference type="Pfam" id="PF01510"/>
    </source>
</evidence>
<dbReference type="InterPro" id="IPR036505">
    <property type="entry name" value="Amidase/PGRP_sf"/>
</dbReference>
<dbReference type="PANTHER" id="PTHR11022">
    <property type="entry name" value="PEPTIDOGLYCAN RECOGNITION PROTEIN"/>
    <property type="match status" value="1"/>
</dbReference>
<protein>
    <recommendedName>
        <fullName evidence="1">N-acetylmuramoyl-L-alanine amidase domain-containing protein</fullName>
    </recommendedName>
</protein>
<feature type="domain" description="N-acetylmuramoyl-L-alanine amidase" evidence="1">
    <location>
        <begin position="2"/>
        <end position="132"/>
    </location>
</feature>
<gene>
    <name evidence="2" type="ORF">A2751_02585</name>
</gene>
<comment type="caution">
    <text evidence="2">The sequence shown here is derived from an EMBL/GenBank/DDBJ whole genome shotgun (WGS) entry which is preliminary data.</text>
</comment>
<accession>A0A1F5NJW7</accession>
<dbReference type="Gene3D" id="3.40.80.10">
    <property type="entry name" value="Peptidoglycan recognition protein-like"/>
    <property type="match status" value="1"/>
</dbReference>
<dbReference type="PANTHER" id="PTHR11022:SF41">
    <property type="entry name" value="PEPTIDOGLYCAN-RECOGNITION PROTEIN LC-RELATED"/>
    <property type="match status" value="1"/>
</dbReference>
<dbReference type="AlphaFoldDB" id="A0A1F5NJW7"/>
<evidence type="ECO:0000313" key="3">
    <source>
        <dbReference type="Proteomes" id="UP000176864"/>
    </source>
</evidence>
<dbReference type="Pfam" id="PF01510">
    <property type="entry name" value="Amidase_2"/>
    <property type="match status" value="1"/>
</dbReference>
<organism evidence="2 3">
    <name type="scientific">Candidatus Doudnabacteria bacterium RIFCSPHIGHO2_01_FULL_46_14</name>
    <dbReference type="NCBI Taxonomy" id="1817824"/>
    <lineage>
        <taxon>Bacteria</taxon>
        <taxon>Candidatus Doudnaibacteriota</taxon>
    </lineage>
</organism>
<dbReference type="SUPFAM" id="SSF55846">
    <property type="entry name" value="N-acetylmuramoyl-L-alanine amidase-like"/>
    <property type="match status" value="1"/>
</dbReference>
<dbReference type="STRING" id="1817824.A2751_02585"/>
<dbReference type="GO" id="GO:0009253">
    <property type="term" value="P:peptidoglycan catabolic process"/>
    <property type="evidence" value="ECO:0007669"/>
    <property type="project" value="InterPro"/>
</dbReference>
<dbReference type="CDD" id="cd06583">
    <property type="entry name" value="PGRP"/>
    <property type="match status" value="1"/>
</dbReference>
<dbReference type="InterPro" id="IPR002502">
    <property type="entry name" value="Amidase_domain"/>
</dbReference>
<dbReference type="GO" id="GO:0008745">
    <property type="term" value="F:N-acetylmuramoyl-L-alanine amidase activity"/>
    <property type="evidence" value="ECO:0007669"/>
    <property type="project" value="InterPro"/>
</dbReference>
<sequence length="216" mass="24236">MTPHFLIVHHSFTPKDLPANQAENSFNNTHKNRGFPVSSMGWYVGYHYVIYGNGELRQYRGDKEIGAHCKEQSMNFQSLGICLSGNFDTEIPNPLQTETLRTLLQQKSAEWGIASANIYPHRKFAPYKSCYGTKLADDWARNLIVSVNPINQGENRAVIIKKQGEPALYILEGNVALPFGVDFTTYQQDFGGATVVELASFEFAKLKISVMKIVKA</sequence>
<name>A0A1F5NJW7_9BACT</name>
<evidence type="ECO:0000313" key="2">
    <source>
        <dbReference type="EMBL" id="OGE77908.1"/>
    </source>
</evidence>
<proteinExistence type="predicted"/>
<dbReference type="InterPro" id="IPR015510">
    <property type="entry name" value="PGRP"/>
</dbReference>
<dbReference type="Proteomes" id="UP000176864">
    <property type="component" value="Unassembled WGS sequence"/>
</dbReference>
<reference evidence="2 3" key="1">
    <citation type="journal article" date="2016" name="Nat. Commun.">
        <title>Thousands of microbial genomes shed light on interconnected biogeochemical processes in an aquifer system.</title>
        <authorList>
            <person name="Anantharaman K."/>
            <person name="Brown C.T."/>
            <person name="Hug L.A."/>
            <person name="Sharon I."/>
            <person name="Castelle C.J."/>
            <person name="Probst A.J."/>
            <person name="Thomas B.C."/>
            <person name="Singh A."/>
            <person name="Wilkins M.J."/>
            <person name="Karaoz U."/>
            <person name="Brodie E.L."/>
            <person name="Williams K.H."/>
            <person name="Hubbard S.S."/>
            <person name="Banfield J.F."/>
        </authorList>
    </citation>
    <scope>NUCLEOTIDE SEQUENCE [LARGE SCALE GENOMIC DNA]</scope>
</reference>